<dbReference type="SMART" id="SM00419">
    <property type="entry name" value="HTH_CRP"/>
    <property type="match status" value="1"/>
</dbReference>
<keyword evidence="1" id="KW-0805">Transcription regulation</keyword>
<dbReference type="EMBL" id="RCBY01000051">
    <property type="protein sequence ID" value="RQH44647.1"/>
    <property type="molecule type" value="Genomic_DNA"/>
</dbReference>
<keyword evidence="2" id="KW-0238">DNA-binding</keyword>
<dbReference type="InterPro" id="IPR036390">
    <property type="entry name" value="WH_DNA-bd_sf"/>
</dbReference>
<dbReference type="GO" id="GO:0006355">
    <property type="term" value="P:regulation of DNA-templated transcription"/>
    <property type="evidence" value="ECO:0007669"/>
    <property type="project" value="InterPro"/>
</dbReference>
<dbReference type="SUPFAM" id="SSF46785">
    <property type="entry name" value="Winged helix' DNA-binding domain"/>
    <property type="match status" value="1"/>
</dbReference>
<dbReference type="Pfam" id="PF13545">
    <property type="entry name" value="HTH_Crp_2"/>
    <property type="match status" value="1"/>
</dbReference>
<evidence type="ECO:0000256" key="3">
    <source>
        <dbReference type="ARBA" id="ARBA00023163"/>
    </source>
</evidence>
<evidence type="ECO:0000256" key="2">
    <source>
        <dbReference type="ARBA" id="ARBA00023125"/>
    </source>
</evidence>
<organism evidence="5 6">
    <name type="scientific">Okeania hirsuta</name>
    <dbReference type="NCBI Taxonomy" id="1458930"/>
    <lineage>
        <taxon>Bacteria</taxon>
        <taxon>Bacillati</taxon>
        <taxon>Cyanobacteriota</taxon>
        <taxon>Cyanophyceae</taxon>
        <taxon>Oscillatoriophycideae</taxon>
        <taxon>Oscillatoriales</taxon>
        <taxon>Microcoleaceae</taxon>
        <taxon>Okeania</taxon>
    </lineage>
</organism>
<name>A0A3N6RIY9_9CYAN</name>
<dbReference type="CDD" id="cd00092">
    <property type="entry name" value="HTH_CRP"/>
    <property type="match status" value="1"/>
</dbReference>
<dbReference type="SUPFAM" id="SSF51206">
    <property type="entry name" value="cAMP-binding domain-like"/>
    <property type="match status" value="1"/>
</dbReference>
<gene>
    <name evidence="5" type="ORF">D5R40_11350</name>
</gene>
<accession>A0A3N6RIY9</accession>
<evidence type="ECO:0000259" key="4">
    <source>
        <dbReference type="PROSITE" id="PS51063"/>
    </source>
</evidence>
<dbReference type="RefSeq" id="WP_124154660.1">
    <property type="nucleotide sequence ID" value="NZ_CAWOLW010000457.1"/>
</dbReference>
<comment type="caution">
    <text evidence="5">The sequence shown here is derived from an EMBL/GenBank/DDBJ whole genome shotgun (WGS) entry which is preliminary data.</text>
</comment>
<dbReference type="OrthoDB" id="5242211at2"/>
<dbReference type="GO" id="GO:0003677">
    <property type="term" value="F:DNA binding"/>
    <property type="evidence" value="ECO:0007669"/>
    <property type="project" value="UniProtKB-KW"/>
</dbReference>
<evidence type="ECO:0000313" key="5">
    <source>
        <dbReference type="EMBL" id="RQH44647.1"/>
    </source>
</evidence>
<evidence type="ECO:0000313" key="6">
    <source>
        <dbReference type="Proteomes" id="UP000269154"/>
    </source>
</evidence>
<keyword evidence="3" id="KW-0804">Transcription</keyword>
<sequence length="218" mass="24644">MAQSSRATIETNNYNTSSERHLHFFNKGETIPLMSQGVWQICQGLVRLSTLYPIGEEGLLGWGGPSMCFGSCFSHLQTYRANALSDVCLMWYTMIEIEASPKLAQELLPQLGRRFRQTEALLAIVGQRRVEDRLHQLLLLLKQEFGQPVTDGTRLSIRLTHQDIAGAICTTRVTVTRILGKLQQQGWLSKDKDRHLILKNEAFAYSSDLFGFVSNNNN</sequence>
<dbReference type="InterPro" id="IPR012318">
    <property type="entry name" value="HTH_CRP"/>
</dbReference>
<evidence type="ECO:0000256" key="1">
    <source>
        <dbReference type="ARBA" id="ARBA00023015"/>
    </source>
</evidence>
<dbReference type="Proteomes" id="UP000269154">
    <property type="component" value="Unassembled WGS sequence"/>
</dbReference>
<proteinExistence type="predicted"/>
<dbReference type="Gene3D" id="2.60.120.10">
    <property type="entry name" value="Jelly Rolls"/>
    <property type="match status" value="1"/>
</dbReference>
<dbReference type="InterPro" id="IPR014710">
    <property type="entry name" value="RmlC-like_jellyroll"/>
</dbReference>
<keyword evidence="6" id="KW-1185">Reference proteome</keyword>
<dbReference type="PROSITE" id="PS51063">
    <property type="entry name" value="HTH_CRP_2"/>
    <property type="match status" value="1"/>
</dbReference>
<dbReference type="InterPro" id="IPR018490">
    <property type="entry name" value="cNMP-bd_dom_sf"/>
</dbReference>
<reference evidence="5 6" key="1">
    <citation type="journal article" date="2018" name="ACS Chem. Biol.">
        <title>Ketoreductase domain dysfunction expands chemodiversity: malyngamide biosynthesis in the cyanobacterium Okeania hirsuta.</title>
        <authorList>
            <person name="Moss N.A."/>
            <person name="Leao T."/>
            <person name="Rankin M."/>
            <person name="McCullough T.M."/>
            <person name="Qu P."/>
            <person name="Korobeynikov A."/>
            <person name="Smith J.L."/>
            <person name="Gerwick L."/>
            <person name="Gerwick W.H."/>
        </authorList>
    </citation>
    <scope>NUCLEOTIDE SEQUENCE [LARGE SCALE GENOMIC DNA]</scope>
    <source>
        <strain evidence="5 6">PAB10Feb10-1</strain>
    </source>
</reference>
<dbReference type="AlphaFoldDB" id="A0A3N6RIY9"/>
<protein>
    <submittedName>
        <fullName evidence="5">Crp/Fnr family transcriptional regulator</fullName>
    </submittedName>
</protein>
<feature type="domain" description="HTH crp-type" evidence="4">
    <location>
        <begin position="128"/>
        <end position="201"/>
    </location>
</feature>